<comment type="caution">
    <text evidence="2">The sequence shown here is derived from an EMBL/GenBank/DDBJ whole genome shotgun (WGS) entry which is preliminary data.</text>
</comment>
<dbReference type="InterPro" id="IPR036691">
    <property type="entry name" value="Endo/exonu/phosph_ase_sf"/>
</dbReference>
<evidence type="ECO:0000313" key="3">
    <source>
        <dbReference type="Proteomes" id="UP000192652"/>
    </source>
</evidence>
<keyword evidence="2" id="KW-0255">Endonuclease</keyword>
<sequence>MTTAFRLITYNVHSCIGTDRRHDPERVAEVIAAARPDIIALQELDVGRLRTKGVDQAQRIADHLKMTAHFHPAMHVEEEQYGDAILTALPSRLRRAGPLPSIGEPRGAIWVEIAVAGRPVQVINTHLGLRGRERSLQAQALLGPDWMGHADCQAGPAILTGDFNAVTRSPAFRRLNRALPAAADPRTGRLAPTFPSRFPLMRLDHVFPNAGLTVTACAPIANAQTRLASDHLPLLATLDFAEAADRQSDEAGGTSQASAR</sequence>
<dbReference type="Proteomes" id="UP000192652">
    <property type="component" value="Unassembled WGS sequence"/>
</dbReference>
<organism evidence="2 3">
    <name type="scientific">Xaviernesmea rhizosphaerae</name>
    <dbReference type="NCBI Taxonomy" id="1672749"/>
    <lineage>
        <taxon>Bacteria</taxon>
        <taxon>Pseudomonadati</taxon>
        <taxon>Pseudomonadota</taxon>
        <taxon>Alphaproteobacteria</taxon>
        <taxon>Hyphomicrobiales</taxon>
        <taxon>Rhizobiaceae</taxon>
        <taxon>Rhizobium/Agrobacterium group</taxon>
        <taxon>Xaviernesmea</taxon>
    </lineage>
</organism>
<keyword evidence="3" id="KW-1185">Reference proteome</keyword>
<evidence type="ECO:0000259" key="1">
    <source>
        <dbReference type="Pfam" id="PF03372"/>
    </source>
</evidence>
<reference evidence="2 3" key="1">
    <citation type="journal article" date="2017" name="Antonie Van Leeuwenhoek">
        <title>Rhizobium rhizosphaerae sp. nov., a novel species isolated from rice rhizosphere.</title>
        <authorList>
            <person name="Zhao J.J."/>
            <person name="Zhang J."/>
            <person name="Zhang R.J."/>
            <person name="Zhang C.W."/>
            <person name="Yin H.Q."/>
            <person name="Zhang X.X."/>
        </authorList>
    </citation>
    <scope>NUCLEOTIDE SEQUENCE [LARGE SCALE GENOMIC DNA]</scope>
    <source>
        <strain evidence="2 3">RD15</strain>
    </source>
</reference>
<dbReference type="PANTHER" id="PTHR14859:SF15">
    <property type="entry name" value="ENDONUCLEASE_EXONUCLEASE_PHOSPHATASE DOMAIN-CONTAINING PROTEIN"/>
    <property type="match status" value="1"/>
</dbReference>
<dbReference type="Gene3D" id="3.60.10.10">
    <property type="entry name" value="Endonuclease/exonuclease/phosphatase"/>
    <property type="match status" value="1"/>
</dbReference>
<keyword evidence="2" id="KW-0378">Hydrolase</keyword>
<dbReference type="PANTHER" id="PTHR14859">
    <property type="entry name" value="CALCOFLUOR WHITE HYPERSENSITIVE PROTEIN PRECURSOR"/>
    <property type="match status" value="1"/>
</dbReference>
<dbReference type="SUPFAM" id="SSF56219">
    <property type="entry name" value="DNase I-like"/>
    <property type="match status" value="1"/>
</dbReference>
<keyword evidence="2" id="KW-0540">Nuclease</keyword>
<dbReference type="InterPro" id="IPR051916">
    <property type="entry name" value="GPI-anchor_lipid_remodeler"/>
</dbReference>
<name>A0ABX3PD34_9HYPH</name>
<dbReference type="RefSeq" id="WP_081176245.1">
    <property type="nucleotide sequence ID" value="NZ_MSPX01000008.1"/>
</dbReference>
<dbReference type="Pfam" id="PF03372">
    <property type="entry name" value="Exo_endo_phos"/>
    <property type="match status" value="1"/>
</dbReference>
<evidence type="ECO:0000313" key="2">
    <source>
        <dbReference type="EMBL" id="OQP86366.1"/>
    </source>
</evidence>
<accession>A0ABX3PD34</accession>
<proteinExistence type="predicted"/>
<dbReference type="GO" id="GO:0004519">
    <property type="term" value="F:endonuclease activity"/>
    <property type="evidence" value="ECO:0007669"/>
    <property type="project" value="UniProtKB-KW"/>
</dbReference>
<gene>
    <name evidence="2" type="ORF">BTR14_11260</name>
</gene>
<protein>
    <submittedName>
        <fullName evidence="2">Endonuclease</fullName>
    </submittedName>
</protein>
<dbReference type="InterPro" id="IPR005135">
    <property type="entry name" value="Endo/exonuclease/phosphatase"/>
</dbReference>
<dbReference type="EMBL" id="MSPX01000008">
    <property type="protein sequence ID" value="OQP86366.1"/>
    <property type="molecule type" value="Genomic_DNA"/>
</dbReference>
<feature type="domain" description="Endonuclease/exonuclease/phosphatase" evidence="1">
    <location>
        <begin position="8"/>
        <end position="231"/>
    </location>
</feature>